<keyword evidence="3" id="KW-0378">Hydrolase</keyword>
<dbReference type="PROSITE" id="PS51715">
    <property type="entry name" value="G_GB1_RHD3"/>
    <property type="match status" value="1"/>
</dbReference>
<keyword evidence="4" id="KW-0391">Immunity</keyword>
<proteinExistence type="inferred from homology"/>
<dbReference type="EMBL" id="OX395133">
    <property type="protein sequence ID" value="CAI5781045.1"/>
    <property type="molecule type" value="Genomic_DNA"/>
</dbReference>
<evidence type="ECO:0000256" key="1">
    <source>
        <dbReference type="ARBA" id="ARBA00022588"/>
    </source>
</evidence>
<keyword evidence="10" id="KW-1185">Reference proteome</keyword>
<comment type="similarity">
    <text evidence="6">Belongs to the TRAFAC class dynamin-like GTPase superfamily. GB1/RHD3 GTPase family.</text>
</comment>
<organism evidence="9 10">
    <name type="scientific">Podarcis lilfordi</name>
    <name type="common">Lilford's wall lizard</name>
    <dbReference type="NCBI Taxonomy" id="74358"/>
    <lineage>
        <taxon>Eukaryota</taxon>
        <taxon>Metazoa</taxon>
        <taxon>Chordata</taxon>
        <taxon>Craniata</taxon>
        <taxon>Vertebrata</taxon>
        <taxon>Euteleostomi</taxon>
        <taxon>Lepidosauria</taxon>
        <taxon>Squamata</taxon>
        <taxon>Bifurcata</taxon>
        <taxon>Unidentata</taxon>
        <taxon>Episquamata</taxon>
        <taxon>Laterata</taxon>
        <taxon>Lacertibaenia</taxon>
        <taxon>Lacertidae</taxon>
        <taxon>Podarcis</taxon>
    </lineage>
</organism>
<dbReference type="FunFam" id="3.40.50.300:FF:000422">
    <property type="entry name" value="Guanylate-binding protein 1"/>
    <property type="match status" value="1"/>
</dbReference>
<dbReference type="InterPro" id="IPR036543">
    <property type="entry name" value="Guanylate-bd_C_sf"/>
</dbReference>
<gene>
    <name evidence="9" type="ORF">PODLI_1B002056</name>
</gene>
<dbReference type="Proteomes" id="UP001178461">
    <property type="component" value="Chromosome 8"/>
</dbReference>
<dbReference type="Gene3D" id="1.20.1000.10">
    <property type="entry name" value="Guanylate-binding protein, C-terminal domain"/>
    <property type="match status" value="1"/>
</dbReference>
<feature type="domain" description="GB1/RHD3-type G" evidence="8">
    <location>
        <begin position="37"/>
        <end position="279"/>
    </location>
</feature>
<protein>
    <submittedName>
        <fullName evidence="9">Guanylate-binding protein 1-like</fullName>
    </submittedName>
</protein>
<dbReference type="SUPFAM" id="SSF52540">
    <property type="entry name" value="P-loop containing nucleoside triphosphate hydrolases"/>
    <property type="match status" value="1"/>
</dbReference>
<evidence type="ECO:0000313" key="9">
    <source>
        <dbReference type="EMBL" id="CAI5781045.1"/>
    </source>
</evidence>
<evidence type="ECO:0000256" key="2">
    <source>
        <dbReference type="ARBA" id="ARBA00022741"/>
    </source>
</evidence>
<keyword evidence="1" id="KW-0399">Innate immunity</keyword>
<evidence type="ECO:0000256" key="7">
    <source>
        <dbReference type="SAM" id="Coils"/>
    </source>
</evidence>
<dbReference type="Pfam" id="PF02841">
    <property type="entry name" value="GBP_C"/>
    <property type="match status" value="1"/>
</dbReference>
<dbReference type="InterPro" id="IPR027417">
    <property type="entry name" value="P-loop_NTPase"/>
</dbReference>
<evidence type="ECO:0000256" key="5">
    <source>
        <dbReference type="ARBA" id="ARBA00023134"/>
    </source>
</evidence>
<dbReference type="Gene3D" id="3.40.50.300">
    <property type="entry name" value="P-loop containing nucleotide triphosphate hydrolases"/>
    <property type="match status" value="1"/>
</dbReference>
<evidence type="ECO:0000256" key="4">
    <source>
        <dbReference type="ARBA" id="ARBA00022859"/>
    </source>
</evidence>
<dbReference type="InterPro" id="IPR037684">
    <property type="entry name" value="GBP_C"/>
</dbReference>
<dbReference type="InterPro" id="IPR015894">
    <property type="entry name" value="Guanylate-bd_N"/>
</dbReference>
<dbReference type="CDD" id="cd16269">
    <property type="entry name" value="GBP_C"/>
    <property type="match status" value="1"/>
</dbReference>
<feature type="coiled-coil region" evidence="7">
    <location>
        <begin position="477"/>
        <end position="591"/>
    </location>
</feature>
<dbReference type="InterPro" id="IPR003191">
    <property type="entry name" value="Guanylate-bd/ATL_C"/>
</dbReference>
<sequence length="624" mass="70907">MASGQVHMAAPVCLIENMPDGKLVVNREAAEVLAGIRQPVVVVAIAGLYRTGKSYLMNRLAGKRKGFCLGTTVEALTKGIWMWCLPHPYRSDLSLVLLDTEGLGDVQKGNTQNDSWIFALAILLSSTLVYNSIGTIDQNALENLHYVTELTKKIKAKASPGEDTEEENSAEFIRFFPDFIWAVRDFTLQLKIDGHPVTEDGYLEEALRLQKGDTEQIQKFNMPKSCIRKFFPSRKCFTFDRPTSRKKLSRLEELEEDDLEEDFLEPVGRFCQHIWETSRPKTVPGGQVVTGRMLEKLLKIYVDAINSGDVPCLENAVLALSEIENAAAVHEAVSCYEALMGKRLALPTDTVDELLAVHAECEKEANAVFMARAFGIAQVKKFQEDLELQLKQKKEELCERNKQVSFDRCNHVLVELYRKLEDGVHIGIYSAPGGYQRYLENWTEMVEEYHSVPGKGIQADCALEEFMKSKETVAKSLLQMDRALTAQEKQLEAQRAQAEAAQLQQKLLEQEQARLKQMMEDEKRSNDEQLQLLKEKMEKEKKLMEEETDRVIEQKLKEHELLLKEGFQRMARKMESEIQHLKEEKKSWERVSSLVENLIPVVSSLVMHGVHLATVSQTGSTPKK</sequence>
<evidence type="ECO:0000313" key="10">
    <source>
        <dbReference type="Proteomes" id="UP001178461"/>
    </source>
</evidence>
<evidence type="ECO:0000256" key="3">
    <source>
        <dbReference type="ARBA" id="ARBA00022801"/>
    </source>
</evidence>
<evidence type="ECO:0000259" key="8">
    <source>
        <dbReference type="PROSITE" id="PS51715"/>
    </source>
</evidence>
<reference evidence="9" key="1">
    <citation type="submission" date="2022-12" db="EMBL/GenBank/DDBJ databases">
        <authorList>
            <person name="Alioto T."/>
            <person name="Alioto T."/>
            <person name="Gomez Garrido J."/>
        </authorList>
    </citation>
    <scope>NUCLEOTIDE SEQUENCE</scope>
</reference>
<name>A0AA35PCP3_9SAUR</name>
<keyword evidence="5" id="KW-0342">GTP-binding</keyword>
<dbReference type="GO" id="GO:0045087">
    <property type="term" value="P:innate immune response"/>
    <property type="evidence" value="ECO:0007669"/>
    <property type="project" value="UniProtKB-KW"/>
</dbReference>
<dbReference type="GO" id="GO:0003924">
    <property type="term" value="F:GTPase activity"/>
    <property type="evidence" value="ECO:0007669"/>
    <property type="project" value="InterPro"/>
</dbReference>
<keyword evidence="7" id="KW-0175">Coiled coil</keyword>
<accession>A0AA35PCP3</accession>
<keyword evidence="2" id="KW-0547">Nucleotide-binding</keyword>
<dbReference type="AlphaFoldDB" id="A0AA35PCP3"/>
<dbReference type="SUPFAM" id="SSF48340">
    <property type="entry name" value="Interferon-induced guanylate-binding protein 1 (GBP1), C-terminal domain"/>
    <property type="match status" value="1"/>
</dbReference>
<dbReference type="Pfam" id="PF02263">
    <property type="entry name" value="GBP"/>
    <property type="match status" value="1"/>
</dbReference>
<dbReference type="GO" id="GO:0005525">
    <property type="term" value="F:GTP binding"/>
    <property type="evidence" value="ECO:0007669"/>
    <property type="project" value="UniProtKB-KW"/>
</dbReference>
<dbReference type="PANTHER" id="PTHR10751">
    <property type="entry name" value="GUANYLATE BINDING PROTEIN"/>
    <property type="match status" value="1"/>
</dbReference>
<dbReference type="FunFam" id="1.20.1000.10:FF:000001">
    <property type="entry name" value="Guanylate binding protein 1"/>
    <property type="match status" value="1"/>
</dbReference>
<dbReference type="CDD" id="cd01851">
    <property type="entry name" value="GBP"/>
    <property type="match status" value="1"/>
</dbReference>
<evidence type="ECO:0000256" key="6">
    <source>
        <dbReference type="PROSITE-ProRule" id="PRU01052"/>
    </source>
</evidence>
<dbReference type="InterPro" id="IPR030386">
    <property type="entry name" value="G_GB1_RHD3_dom"/>
</dbReference>